<dbReference type="SUPFAM" id="SSF53850">
    <property type="entry name" value="Periplasmic binding protein-like II"/>
    <property type="match status" value="1"/>
</dbReference>
<name>A0ABT3NWP2_9PROT</name>
<evidence type="ECO:0000313" key="2">
    <source>
        <dbReference type="EMBL" id="MCW8086583.1"/>
    </source>
</evidence>
<proteinExistence type="inferred from homology"/>
<gene>
    <name evidence="2" type="ORF">OF850_13170</name>
</gene>
<dbReference type="RefSeq" id="WP_301590653.1">
    <property type="nucleotide sequence ID" value="NZ_JAPFQI010000009.1"/>
</dbReference>
<organism evidence="2 3">
    <name type="scientific">Sabulicella glaciei</name>
    <dbReference type="NCBI Taxonomy" id="2984948"/>
    <lineage>
        <taxon>Bacteria</taxon>
        <taxon>Pseudomonadati</taxon>
        <taxon>Pseudomonadota</taxon>
        <taxon>Alphaproteobacteria</taxon>
        <taxon>Acetobacterales</taxon>
        <taxon>Acetobacteraceae</taxon>
        <taxon>Sabulicella</taxon>
    </lineage>
</organism>
<comment type="caution">
    <text evidence="2">The sequence shown here is derived from an EMBL/GenBank/DDBJ whole genome shotgun (WGS) entry which is preliminary data.</text>
</comment>
<accession>A0ABT3NWP2</accession>
<dbReference type="Pfam" id="PF03401">
    <property type="entry name" value="TctC"/>
    <property type="match status" value="1"/>
</dbReference>
<evidence type="ECO:0000313" key="3">
    <source>
        <dbReference type="Proteomes" id="UP001526430"/>
    </source>
</evidence>
<dbReference type="PANTHER" id="PTHR42928:SF5">
    <property type="entry name" value="BLR1237 PROTEIN"/>
    <property type="match status" value="1"/>
</dbReference>
<dbReference type="Gene3D" id="3.40.190.150">
    <property type="entry name" value="Bordetella uptake gene, domain 1"/>
    <property type="match status" value="1"/>
</dbReference>
<protein>
    <submittedName>
        <fullName evidence="2">Tripartite tricarboxylate transporter substrate-binding protein</fullName>
    </submittedName>
</protein>
<keyword evidence="3" id="KW-1185">Reference proteome</keyword>
<dbReference type="PANTHER" id="PTHR42928">
    <property type="entry name" value="TRICARBOXYLATE-BINDING PROTEIN"/>
    <property type="match status" value="1"/>
</dbReference>
<dbReference type="InterPro" id="IPR042100">
    <property type="entry name" value="Bug_dom1"/>
</dbReference>
<reference evidence="2 3" key="1">
    <citation type="submission" date="2022-10" db="EMBL/GenBank/DDBJ databases">
        <title>Roseococcus glaciei nov., sp. nov., isolated from glacier.</title>
        <authorList>
            <person name="Liu Q."/>
            <person name="Xin Y.-H."/>
        </authorList>
    </citation>
    <scope>NUCLEOTIDE SEQUENCE [LARGE SCALE GENOMIC DNA]</scope>
    <source>
        <strain evidence="2 3">MDT2-1-1</strain>
    </source>
</reference>
<sequence>MRRAGRLRVAYAGTGTPQHLAIELFQHMAGVRFTLVAYPGSAQAVASLLRGEADVMFDPAPSSMPHVRAGRLVALATTGPTRSEALPEVPAATEALPGLEGGAGFGICSPRGIPGELAARLNTAVNEALAEDAIQGRLAGLGAAAMPGSAAESRRFVAAETARYADIIRIAGIRRER</sequence>
<comment type="similarity">
    <text evidence="1">Belongs to the UPF0065 (bug) family.</text>
</comment>
<dbReference type="Gene3D" id="3.40.190.10">
    <property type="entry name" value="Periplasmic binding protein-like II"/>
    <property type="match status" value="1"/>
</dbReference>
<evidence type="ECO:0000256" key="1">
    <source>
        <dbReference type="ARBA" id="ARBA00006987"/>
    </source>
</evidence>
<dbReference type="Proteomes" id="UP001526430">
    <property type="component" value="Unassembled WGS sequence"/>
</dbReference>
<dbReference type="InterPro" id="IPR005064">
    <property type="entry name" value="BUG"/>
</dbReference>
<dbReference type="EMBL" id="JAPFQI010000009">
    <property type="protein sequence ID" value="MCW8086583.1"/>
    <property type="molecule type" value="Genomic_DNA"/>
</dbReference>